<dbReference type="PANTHER" id="PTHR12815">
    <property type="entry name" value="SORTING AND ASSEMBLY MACHINERY SAMM50 PROTEIN FAMILY MEMBER"/>
    <property type="match status" value="1"/>
</dbReference>
<dbReference type="RefSeq" id="WP_353978800.1">
    <property type="nucleotide sequence ID" value="NZ_CP159578.1"/>
</dbReference>
<dbReference type="Gene3D" id="2.40.160.50">
    <property type="entry name" value="membrane protein fhac: a member of the omp85/tpsb transporter family"/>
    <property type="match status" value="1"/>
</dbReference>
<evidence type="ECO:0000259" key="12">
    <source>
        <dbReference type="Pfam" id="PF01103"/>
    </source>
</evidence>
<dbReference type="GO" id="GO:0009279">
    <property type="term" value="C:cell outer membrane"/>
    <property type="evidence" value="ECO:0007669"/>
    <property type="project" value="UniProtKB-SubCell"/>
</dbReference>
<feature type="chain" id="PRO_5044505266" description="Translocation and assembly module subunit TamA" evidence="11">
    <location>
        <begin position="30"/>
        <end position="618"/>
    </location>
</feature>
<dbReference type="EMBL" id="CP159578">
    <property type="protein sequence ID" value="XCJ77751.1"/>
    <property type="molecule type" value="Genomic_DNA"/>
</dbReference>
<dbReference type="Pfam" id="PF17243">
    <property type="entry name" value="POTRA_TamA_1"/>
    <property type="match status" value="1"/>
</dbReference>
<evidence type="ECO:0000259" key="13">
    <source>
        <dbReference type="Pfam" id="PF07244"/>
    </source>
</evidence>
<dbReference type="GO" id="GO:0009306">
    <property type="term" value="P:protein secretion"/>
    <property type="evidence" value="ECO:0007669"/>
    <property type="project" value="TreeGrafter"/>
</dbReference>
<feature type="domain" description="Bacterial surface antigen (D15)" evidence="12">
    <location>
        <begin position="316"/>
        <end position="618"/>
    </location>
</feature>
<dbReference type="InterPro" id="IPR000184">
    <property type="entry name" value="Bac_surfAg_D15"/>
</dbReference>
<evidence type="ECO:0000256" key="4">
    <source>
        <dbReference type="ARBA" id="ARBA00022452"/>
    </source>
</evidence>
<comment type="subcellular location">
    <subcellularLocation>
        <location evidence="1">Cell outer membrane</location>
    </subcellularLocation>
</comment>
<keyword evidence="4" id="KW-1134">Transmembrane beta strand</keyword>
<dbReference type="InterPro" id="IPR010827">
    <property type="entry name" value="BamA/TamA_POTRA"/>
</dbReference>
<comment type="subunit">
    <text evidence="10">Interacts with TamB to form the translocation and assembly module (TAM).</text>
</comment>
<dbReference type="Pfam" id="PF07244">
    <property type="entry name" value="POTRA"/>
    <property type="match status" value="1"/>
</dbReference>
<evidence type="ECO:0000313" key="15">
    <source>
        <dbReference type="EMBL" id="XCJ77751.1"/>
    </source>
</evidence>
<dbReference type="InterPro" id="IPR039910">
    <property type="entry name" value="D15-like"/>
</dbReference>
<dbReference type="GO" id="GO:0097347">
    <property type="term" value="C:TAM protein secretion complex"/>
    <property type="evidence" value="ECO:0007669"/>
    <property type="project" value="TreeGrafter"/>
</dbReference>
<evidence type="ECO:0000256" key="1">
    <source>
        <dbReference type="ARBA" id="ARBA00004442"/>
    </source>
</evidence>
<feature type="signal peptide" evidence="11">
    <location>
        <begin position="1"/>
        <end position="29"/>
    </location>
</feature>
<keyword evidence="5" id="KW-0812">Transmembrane</keyword>
<evidence type="ECO:0000256" key="2">
    <source>
        <dbReference type="ARBA" id="ARBA00010248"/>
    </source>
</evidence>
<gene>
    <name evidence="15" type="ORF">ABV408_09780</name>
</gene>
<feature type="domain" description="TamA POTRA" evidence="14">
    <location>
        <begin position="31"/>
        <end position="103"/>
    </location>
</feature>
<protein>
    <recommendedName>
        <fullName evidence="3">Translocation and assembly module subunit TamA</fullName>
    </recommendedName>
    <alternativeName>
        <fullName evidence="9">Autotransporter assembly factor TamA</fullName>
    </alternativeName>
</protein>
<evidence type="ECO:0000256" key="9">
    <source>
        <dbReference type="ARBA" id="ARBA00033063"/>
    </source>
</evidence>
<keyword evidence="7" id="KW-0472">Membrane</keyword>
<evidence type="ECO:0000256" key="10">
    <source>
        <dbReference type="ARBA" id="ARBA00093548"/>
    </source>
</evidence>
<evidence type="ECO:0000256" key="7">
    <source>
        <dbReference type="ARBA" id="ARBA00023136"/>
    </source>
</evidence>
<reference evidence="15" key="1">
    <citation type="submission" date="2024-06" db="EMBL/GenBank/DDBJ databases">
        <title>Complete genome of Salinicola endophyticus HNIBRBA4755.</title>
        <authorList>
            <person name="Shin S.Y."/>
            <person name="Kang H."/>
            <person name="Song J."/>
        </authorList>
    </citation>
    <scope>NUCLEOTIDE SEQUENCE</scope>
    <source>
        <strain evidence="15">HNIBRBA4755</strain>
    </source>
</reference>
<dbReference type="AlphaFoldDB" id="A0AB74UB91"/>
<feature type="domain" description="POTRA" evidence="13">
    <location>
        <begin position="193"/>
        <end position="252"/>
    </location>
</feature>
<accession>A0AB74UB91</accession>
<keyword evidence="6 11" id="KW-0732">Signal</keyword>
<evidence type="ECO:0000259" key="14">
    <source>
        <dbReference type="Pfam" id="PF17243"/>
    </source>
</evidence>
<evidence type="ECO:0000256" key="8">
    <source>
        <dbReference type="ARBA" id="ARBA00023237"/>
    </source>
</evidence>
<keyword evidence="8" id="KW-0998">Cell outer membrane</keyword>
<evidence type="ECO:0000256" key="6">
    <source>
        <dbReference type="ARBA" id="ARBA00022729"/>
    </source>
</evidence>
<comment type="similarity">
    <text evidence="2">Belongs to the TamA family.</text>
</comment>
<dbReference type="Gene3D" id="3.10.20.310">
    <property type="entry name" value="membrane protein fhac"/>
    <property type="match status" value="3"/>
</dbReference>
<evidence type="ECO:0000256" key="3">
    <source>
        <dbReference type="ARBA" id="ARBA00015419"/>
    </source>
</evidence>
<proteinExistence type="inferred from homology"/>
<dbReference type="Pfam" id="PF01103">
    <property type="entry name" value="Omp85"/>
    <property type="match status" value="1"/>
</dbReference>
<dbReference type="PANTHER" id="PTHR12815:SF47">
    <property type="entry name" value="TRANSLOCATION AND ASSEMBLY MODULE SUBUNIT TAMA"/>
    <property type="match status" value="1"/>
</dbReference>
<sequence length="618" mass="69780">MPQLKVLRTGLTLLTLPIATLPLASQAWALDVEVKGISGAPADNIVNILSELEPDSQATRERLDGVVRQRAEQALQAYGYYGATLATHYPDKDNARVVIDVKPGERTRITKVDAELEGDARQDDAFTKAMANNPLKVGDPLVHSRYDGFKSRLSTLALERGYFDARFSQQRIEVRPWEESARIYLELDSGTRYRFGHVRFRGSQIEPERLRNLVPFAPGDPYIAGDLATLNQNLGQTDWFRGVAVRPRVNEDTPSFAPSLWWQEATGRDTTADNARVLGGPGLRAARELTDSQPKVVPVDVEVTPADRHQFEVGIGYATDVGPRTQFSWTMPWLNRYGHSLTNSLYLSSPEQRFSGEYTIPLANPLRDSYHLRYGLESVDNEDTKSFESSVQLARHWEFANGWNQDLYWQTTYEDFTQADQDDAVLLLYPGISWSRTRKRNPTFPSWGDRQQLTLEWSDPAWGSDARFVRTTFSTQWIRMLGSENRFLWRLGGGAMATDTFDKVPPSLRFFAGGDQSIRGYGYESLSPENADGELLGGQQMLTGSLEYQRHLSGNFWGASFIDSGNAFDDWWPNTLKTGAGLGIRWISPVGPIRFDIAHPFDDEEDSWRLHFSIGPEF</sequence>
<dbReference type="InterPro" id="IPR035243">
    <property type="entry name" value="TamA_POTRA_Dom_1"/>
</dbReference>
<organism evidence="15">
    <name type="scientific">Salinicola endophyticus</name>
    <dbReference type="NCBI Taxonomy" id="1949083"/>
    <lineage>
        <taxon>Bacteria</taxon>
        <taxon>Pseudomonadati</taxon>
        <taxon>Pseudomonadota</taxon>
        <taxon>Gammaproteobacteria</taxon>
        <taxon>Oceanospirillales</taxon>
        <taxon>Halomonadaceae</taxon>
        <taxon>Salinicola</taxon>
    </lineage>
</organism>
<evidence type="ECO:0000256" key="5">
    <source>
        <dbReference type="ARBA" id="ARBA00022692"/>
    </source>
</evidence>
<name>A0AB74UB91_9GAMM</name>
<evidence type="ECO:0000256" key="11">
    <source>
        <dbReference type="SAM" id="SignalP"/>
    </source>
</evidence>